<protein>
    <submittedName>
        <fullName evidence="1">Uncharacterized protein</fullName>
    </submittedName>
</protein>
<accession>A0AAF0TK00</accession>
<dbReference type="Proteomes" id="UP001234989">
    <property type="component" value="Chromosome 3"/>
</dbReference>
<gene>
    <name evidence="1" type="ORF">MTR67_012158</name>
</gene>
<sequence>MTLSRLEFINSSMDIRGLLESTATQCSILLYRSLIMICNKSPILTVKAPLIEFTWIQLTPLLPRTYRPPVSSWKSKVMHDTSQCWRSPMVILGFGHGG</sequence>
<evidence type="ECO:0000313" key="2">
    <source>
        <dbReference type="Proteomes" id="UP001234989"/>
    </source>
</evidence>
<dbReference type="AlphaFoldDB" id="A0AAF0TK00"/>
<proteinExistence type="predicted"/>
<name>A0AAF0TK00_SOLVR</name>
<evidence type="ECO:0000313" key="1">
    <source>
        <dbReference type="EMBL" id="WMV18773.1"/>
    </source>
</evidence>
<dbReference type="EMBL" id="CP133614">
    <property type="protein sequence ID" value="WMV18773.1"/>
    <property type="molecule type" value="Genomic_DNA"/>
</dbReference>
<keyword evidence="2" id="KW-1185">Reference proteome</keyword>
<organism evidence="1 2">
    <name type="scientific">Solanum verrucosum</name>
    <dbReference type="NCBI Taxonomy" id="315347"/>
    <lineage>
        <taxon>Eukaryota</taxon>
        <taxon>Viridiplantae</taxon>
        <taxon>Streptophyta</taxon>
        <taxon>Embryophyta</taxon>
        <taxon>Tracheophyta</taxon>
        <taxon>Spermatophyta</taxon>
        <taxon>Magnoliopsida</taxon>
        <taxon>eudicotyledons</taxon>
        <taxon>Gunneridae</taxon>
        <taxon>Pentapetalae</taxon>
        <taxon>asterids</taxon>
        <taxon>lamiids</taxon>
        <taxon>Solanales</taxon>
        <taxon>Solanaceae</taxon>
        <taxon>Solanoideae</taxon>
        <taxon>Solaneae</taxon>
        <taxon>Solanum</taxon>
    </lineage>
</organism>
<reference evidence="1" key="1">
    <citation type="submission" date="2023-08" db="EMBL/GenBank/DDBJ databases">
        <title>A de novo genome assembly of Solanum verrucosum Schlechtendal, a Mexican diploid species geographically isolated from the other diploid A-genome species in potato relatives.</title>
        <authorList>
            <person name="Hosaka K."/>
        </authorList>
    </citation>
    <scope>NUCLEOTIDE SEQUENCE</scope>
    <source>
        <tissue evidence="1">Young leaves</tissue>
    </source>
</reference>